<dbReference type="OrthoDB" id="1674256at2"/>
<dbReference type="Gene3D" id="2.40.160.10">
    <property type="entry name" value="Porin"/>
    <property type="match status" value="1"/>
</dbReference>
<keyword evidence="1" id="KW-0732">Signal</keyword>
<organism evidence="2 3">
    <name type="scientific">Sporomusa malonica</name>
    <dbReference type="NCBI Taxonomy" id="112901"/>
    <lineage>
        <taxon>Bacteria</taxon>
        <taxon>Bacillati</taxon>
        <taxon>Bacillota</taxon>
        <taxon>Negativicutes</taxon>
        <taxon>Selenomonadales</taxon>
        <taxon>Sporomusaceae</taxon>
        <taxon>Sporomusa</taxon>
    </lineage>
</organism>
<dbReference type="STRING" id="112901.SAMN04488500_108193"/>
<dbReference type="RefSeq" id="WP_084575889.1">
    <property type="nucleotide sequence ID" value="NZ_CP155572.1"/>
</dbReference>
<sequence length="288" mass="31019">MKKKLIAAAVMAALTVSTASVFAAAPTFSGDANIEYRNQDGGGDYLTNRIRLNVDAQIDDTFYIHGRMKLANNLRDTQADNSVSFDQAYIGAKSGEFDVKAGKQSLAIGKGLLMDDDKFTGVQVGTAFEGIKMNGFYGKDNDPNTNLKTSFVDVSTAISGVNVGASYLKSGDKYYAINADTKLADNVVLNVEYAKNNTAKADGYLAEVAVGEAAKKGDFKYAVSYRDIDAQALPNFTTDGWYQDSKGFRVKGAYKVSDAATLTAYHDLAENQSGADHNRTNVEFAVNF</sequence>
<evidence type="ECO:0000313" key="2">
    <source>
        <dbReference type="EMBL" id="SMC76868.1"/>
    </source>
</evidence>
<proteinExistence type="predicted"/>
<dbReference type="EMBL" id="FWXI01000008">
    <property type="protein sequence ID" value="SMC76868.1"/>
    <property type="molecule type" value="Genomic_DNA"/>
</dbReference>
<evidence type="ECO:0000256" key="1">
    <source>
        <dbReference type="SAM" id="SignalP"/>
    </source>
</evidence>
<gene>
    <name evidence="2" type="ORF">SAMN04488500_108193</name>
</gene>
<reference evidence="2 3" key="1">
    <citation type="submission" date="2017-04" db="EMBL/GenBank/DDBJ databases">
        <authorList>
            <person name="Afonso C.L."/>
            <person name="Miller P.J."/>
            <person name="Scott M.A."/>
            <person name="Spackman E."/>
            <person name="Goraichik I."/>
            <person name="Dimitrov K.M."/>
            <person name="Suarez D.L."/>
            <person name="Swayne D.E."/>
        </authorList>
    </citation>
    <scope>NUCLEOTIDE SEQUENCE [LARGE SCALE GENOMIC DNA]</scope>
    <source>
        <strain evidence="2 3">DSM 5090</strain>
    </source>
</reference>
<dbReference type="SUPFAM" id="SSF56935">
    <property type="entry name" value="Porins"/>
    <property type="match status" value="1"/>
</dbReference>
<feature type="chain" id="PRO_5039368739" description="Porin" evidence="1">
    <location>
        <begin position="24"/>
        <end position="288"/>
    </location>
</feature>
<dbReference type="Proteomes" id="UP000192738">
    <property type="component" value="Unassembled WGS sequence"/>
</dbReference>
<name>A0A1W2BWG8_9FIRM</name>
<accession>A0A1W2BWG8</accession>
<protein>
    <recommendedName>
        <fullName evidence="4">Porin</fullName>
    </recommendedName>
</protein>
<dbReference type="AlphaFoldDB" id="A0A1W2BWG8"/>
<evidence type="ECO:0008006" key="4">
    <source>
        <dbReference type="Google" id="ProtNLM"/>
    </source>
</evidence>
<feature type="signal peptide" evidence="1">
    <location>
        <begin position="1"/>
        <end position="23"/>
    </location>
</feature>
<dbReference type="InterPro" id="IPR023614">
    <property type="entry name" value="Porin_dom_sf"/>
</dbReference>
<keyword evidence="3" id="KW-1185">Reference proteome</keyword>
<evidence type="ECO:0000313" key="3">
    <source>
        <dbReference type="Proteomes" id="UP000192738"/>
    </source>
</evidence>